<comment type="caution">
    <text evidence="2">The sequence shown here is derived from an EMBL/GenBank/DDBJ whole genome shotgun (WGS) entry which is preliminary data.</text>
</comment>
<reference evidence="2 3" key="1">
    <citation type="submission" date="2020-08" db="EMBL/GenBank/DDBJ databases">
        <title>Genomic Encyclopedia of Type Strains, Phase IV (KMG-IV): sequencing the most valuable type-strain genomes for metagenomic binning, comparative biology and taxonomic classification.</title>
        <authorList>
            <person name="Goeker M."/>
        </authorList>
    </citation>
    <scope>NUCLEOTIDE SEQUENCE [LARGE SCALE GENOMIC DNA]</scope>
    <source>
        <strain evidence="2 3">DSM 2163</strain>
    </source>
</reference>
<sequence>MQGTSDRRPDKVFVAYRVSKPGDPATPILKKRSKFDNDAGAQHRPLRPEHAATARRACPSSSDRRHDHRHDI</sequence>
<accession>A0A840ZIA2</accession>
<name>A0A840ZIA2_9HYPH</name>
<protein>
    <submittedName>
        <fullName evidence="2">Uncharacterized protein</fullName>
    </submittedName>
</protein>
<proteinExistence type="predicted"/>
<dbReference type="AlphaFoldDB" id="A0A840ZIA2"/>
<dbReference type="EMBL" id="JACHOP010000008">
    <property type="protein sequence ID" value="MBB5757639.1"/>
    <property type="molecule type" value="Genomic_DNA"/>
</dbReference>
<keyword evidence="3" id="KW-1185">Reference proteome</keyword>
<organism evidence="2 3">
    <name type="scientific">Methylorubrum rhodinum</name>
    <dbReference type="NCBI Taxonomy" id="29428"/>
    <lineage>
        <taxon>Bacteria</taxon>
        <taxon>Pseudomonadati</taxon>
        <taxon>Pseudomonadota</taxon>
        <taxon>Alphaproteobacteria</taxon>
        <taxon>Hyphomicrobiales</taxon>
        <taxon>Methylobacteriaceae</taxon>
        <taxon>Methylorubrum</taxon>
    </lineage>
</organism>
<feature type="region of interest" description="Disordered" evidence="1">
    <location>
        <begin position="20"/>
        <end position="72"/>
    </location>
</feature>
<feature type="compositionally biased region" description="Basic and acidic residues" evidence="1">
    <location>
        <begin position="62"/>
        <end position="72"/>
    </location>
</feature>
<evidence type="ECO:0000313" key="2">
    <source>
        <dbReference type="EMBL" id="MBB5757639.1"/>
    </source>
</evidence>
<evidence type="ECO:0000256" key="1">
    <source>
        <dbReference type="SAM" id="MobiDB-lite"/>
    </source>
</evidence>
<dbReference type="RefSeq" id="WP_183569375.1">
    <property type="nucleotide sequence ID" value="NZ_JACHOP010000008.1"/>
</dbReference>
<gene>
    <name evidence="2" type="ORF">HNR00_002353</name>
</gene>
<dbReference type="Proteomes" id="UP000583454">
    <property type="component" value="Unassembled WGS sequence"/>
</dbReference>
<evidence type="ECO:0000313" key="3">
    <source>
        <dbReference type="Proteomes" id="UP000583454"/>
    </source>
</evidence>